<name>R0J158_EXST2</name>
<proteinExistence type="predicted"/>
<dbReference type="Proteomes" id="UP000016935">
    <property type="component" value="Unassembled WGS sequence"/>
</dbReference>
<feature type="compositionally biased region" description="Basic residues" evidence="1">
    <location>
        <begin position="251"/>
        <end position="266"/>
    </location>
</feature>
<evidence type="ECO:0000313" key="3">
    <source>
        <dbReference type="Proteomes" id="UP000016935"/>
    </source>
</evidence>
<feature type="region of interest" description="Disordered" evidence="1">
    <location>
        <begin position="243"/>
        <end position="266"/>
    </location>
</feature>
<dbReference type="RefSeq" id="XP_008022336.1">
    <property type="nucleotide sequence ID" value="XM_008024145.1"/>
</dbReference>
<accession>R0J158</accession>
<sequence>MSLLGEHDLLRPLAVLNRLVSEHDLPRATLLAVRVPLGARTCRILVAASICYPYPLSRPSWGIHASKRARRGLMEKVGDPARPNNKPSVVPSQSWRRIGGMQYIASTSRSRRNTWPRPLVHNLVSIHSRRIRGRRHEHSPHLTDLLTVPRTRRLAIYAWAMMEKEQAHAVVKVELGVQVACYAFARHERRPLQVACMFMGRHLRNSSVVSKTITWGTKPPCYTSPPVFVIVHEPSTNPFGRVYGKGGSAQKHQHHTTPRHTTTKHP</sequence>
<reference evidence="2 3" key="1">
    <citation type="journal article" date="2012" name="PLoS Pathog.">
        <title>Diverse lifestyles and strategies of plant pathogenesis encoded in the genomes of eighteen Dothideomycetes fungi.</title>
        <authorList>
            <person name="Ohm R.A."/>
            <person name="Feau N."/>
            <person name="Henrissat B."/>
            <person name="Schoch C.L."/>
            <person name="Horwitz B.A."/>
            <person name="Barry K.W."/>
            <person name="Condon B.J."/>
            <person name="Copeland A.C."/>
            <person name="Dhillon B."/>
            <person name="Glaser F."/>
            <person name="Hesse C.N."/>
            <person name="Kosti I."/>
            <person name="LaButti K."/>
            <person name="Lindquist E.A."/>
            <person name="Lucas S."/>
            <person name="Salamov A.A."/>
            <person name="Bradshaw R.E."/>
            <person name="Ciuffetti L."/>
            <person name="Hamelin R.C."/>
            <person name="Kema G.H.J."/>
            <person name="Lawrence C."/>
            <person name="Scott J.A."/>
            <person name="Spatafora J.W."/>
            <person name="Turgeon B.G."/>
            <person name="de Wit P.J.G.M."/>
            <person name="Zhong S."/>
            <person name="Goodwin S.B."/>
            <person name="Grigoriev I.V."/>
        </authorList>
    </citation>
    <scope>NUCLEOTIDE SEQUENCE [LARGE SCALE GENOMIC DNA]</scope>
    <source>
        <strain evidence="3">28A</strain>
    </source>
</reference>
<evidence type="ECO:0000313" key="2">
    <source>
        <dbReference type="EMBL" id="EOA90511.1"/>
    </source>
</evidence>
<keyword evidence="3" id="KW-1185">Reference proteome</keyword>
<dbReference type="HOGENOM" id="CLU_1046501_0_0_1"/>
<dbReference type="GeneID" id="19400143"/>
<dbReference type="AlphaFoldDB" id="R0J158"/>
<gene>
    <name evidence="2" type="ORF">SETTUDRAFT_167341</name>
</gene>
<reference evidence="2 3" key="2">
    <citation type="journal article" date="2013" name="PLoS Genet.">
        <title>Comparative genome structure, secondary metabolite, and effector coding capacity across Cochliobolus pathogens.</title>
        <authorList>
            <person name="Condon B.J."/>
            <person name="Leng Y."/>
            <person name="Wu D."/>
            <person name="Bushley K.E."/>
            <person name="Ohm R.A."/>
            <person name="Otillar R."/>
            <person name="Martin J."/>
            <person name="Schackwitz W."/>
            <person name="Grimwood J."/>
            <person name="MohdZainudin N."/>
            <person name="Xue C."/>
            <person name="Wang R."/>
            <person name="Manning V.A."/>
            <person name="Dhillon B."/>
            <person name="Tu Z.J."/>
            <person name="Steffenson B.J."/>
            <person name="Salamov A."/>
            <person name="Sun H."/>
            <person name="Lowry S."/>
            <person name="LaButti K."/>
            <person name="Han J."/>
            <person name="Copeland A."/>
            <person name="Lindquist E."/>
            <person name="Barry K."/>
            <person name="Schmutz J."/>
            <person name="Baker S.E."/>
            <person name="Ciuffetti L.M."/>
            <person name="Grigoriev I.V."/>
            <person name="Zhong S."/>
            <person name="Turgeon B.G."/>
        </authorList>
    </citation>
    <scope>NUCLEOTIDE SEQUENCE [LARGE SCALE GENOMIC DNA]</scope>
    <source>
        <strain evidence="3">28A</strain>
    </source>
</reference>
<organism evidence="2 3">
    <name type="scientific">Exserohilum turcicum (strain 28A)</name>
    <name type="common">Northern leaf blight fungus</name>
    <name type="synonym">Setosphaeria turcica</name>
    <dbReference type="NCBI Taxonomy" id="671987"/>
    <lineage>
        <taxon>Eukaryota</taxon>
        <taxon>Fungi</taxon>
        <taxon>Dikarya</taxon>
        <taxon>Ascomycota</taxon>
        <taxon>Pezizomycotina</taxon>
        <taxon>Dothideomycetes</taxon>
        <taxon>Pleosporomycetidae</taxon>
        <taxon>Pleosporales</taxon>
        <taxon>Pleosporineae</taxon>
        <taxon>Pleosporaceae</taxon>
        <taxon>Exserohilum</taxon>
    </lineage>
</organism>
<dbReference type="EMBL" id="KB908493">
    <property type="protein sequence ID" value="EOA90511.1"/>
    <property type="molecule type" value="Genomic_DNA"/>
</dbReference>
<evidence type="ECO:0000256" key="1">
    <source>
        <dbReference type="SAM" id="MobiDB-lite"/>
    </source>
</evidence>
<protein>
    <submittedName>
        <fullName evidence="2">Uncharacterized protein</fullName>
    </submittedName>
</protein>